<evidence type="ECO:0000256" key="1">
    <source>
        <dbReference type="SAM" id="Coils"/>
    </source>
</evidence>
<reference evidence="2" key="1">
    <citation type="submission" date="2018-05" db="EMBL/GenBank/DDBJ databases">
        <authorList>
            <person name="Lanie J.A."/>
            <person name="Ng W.-L."/>
            <person name="Kazmierczak K.M."/>
            <person name="Andrzejewski T.M."/>
            <person name="Davidsen T.M."/>
            <person name="Wayne K.J."/>
            <person name="Tettelin H."/>
            <person name="Glass J.I."/>
            <person name="Rusch D."/>
            <person name="Podicherti R."/>
            <person name="Tsui H.-C.T."/>
            <person name="Winkler M.E."/>
        </authorList>
    </citation>
    <scope>NUCLEOTIDE SEQUENCE</scope>
</reference>
<evidence type="ECO:0008006" key="3">
    <source>
        <dbReference type="Google" id="ProtNLM"/>
    </source>
</evidence>
<dbReference type="InterPro" id="IPR011447">
    <property type="entry name" value="DUF1552"/>
</dbReference>
<keyword evidence="1" id="KW-0175">Coiled coil</keyword>
<evidence type="ECO:0000313" key="2">
    <source>
        <dbReference type="EMBL" id="SUZ66973.1"/>
    </source>
</evidence>
<organism evidence="2">
    <name type="scientific">marine metagenome</name>
    <dbReference type="NCBI Taxonomy" id="408172"/>
    <lineage>
        <taxon>unclassified sequences</taxon>
        <taxon>metagenomes</taxon>
        <taxon>ecological metagenomes</taxon>
    </lineage>
</organism>
<proteinExistence type="predicted"/>
<accession>A0A381PNA9</accession>
<gene>
    <name evidence="2" type="ORF">METZ01_LOCUS19827</name>
</gene>
<dbReference type="EMBL" id="UINC01000999">
    <property type="protein sequence ID" value="SUZ66973.1"/>
    <property type="molecule type" value="Genomic_DNA"/>
</dbReference>
<feature type="coiled-coil region" evidence="1">
    <location>
        <begin position="211"/>
        <end position="238"/>
    </location>
</feature>
<name>A0A381PNA9_9ZZZZ</name>
<dbReference type="Pfam" id="PF07586">
    <property type="entry name" value="HXXSHH"/>
    <property type="match status" value="1"/>
</dbReference>
<protein>
    <recommendedName>
        <fullName evidence="3">DUF1552 domain-containing protein</fullName>
    </recommendedName>
</protein>
<sequence length="441" mass="48827">MRGIGASIALPLLDVVPTFAQAPLTVSSIPTGINRLAYLYFPNGIPRGIWYPEETDQNGRLIKLNKWMSPLEPHKGNIIIPSNIWTPEGNGHVNGTPTWLTGYDYDSRAVNSGGVSADQIVARHLREETLLPSLELSLKGEGYFSNSLPRNAISWSTPDRPMAREIEPRTIFDRMFNAQTGGTGNQSVMDAVLADARSLGNVVSSADSLRLDEYFESIRALERRIEFAERQSKEMREDGALTDTLVAPTPGIPADHESYIRLMMDIMIMAFQSDATRVCTFMLDHGQSNRYFNFIPEVKGTWHALSHYQNASGMTEDDDGSTSWESVEQKRAMYAEVIRWHHKQVAYLLERMKSIREPNGNSLLDNSMVLMGGAIGDGNEHDASNLPTLIAGGGGGTIRTGRYIEHKEATDLAGIHLALMQRMGVSIDRLGSADTPYRDLA</sequence>
<dbReference type="AlphaFoldDB" id="A0A381PNA9"/>